<accession>A0A2H5PWR5</accession>
<dbReference type="AlphaFoldDB" id="A0A2H5PWR5"/>
<dbReference type="Proteomes" id="UP000236630">
    <property type="component" value="Unassembled WGS sequence"/>
</dbReference>
<dbReference type="PANTHER" id="PTHR33116">
    <property type="entry name" value="REVERSE TRANSCRIPTASE ZINC-BINDING DOMAIN-CONTAINING PROTEIN-RELATED-RELATED"/>
    <property type="match status" value="1"/>
</dbReference>
<keyword evidence="1" id="KW-1133">Transmembrane helix</keyword>
<reference evidence="2 3" key="1">
    <citation type="journal article" date="2017" name="Front. Genet.">
        <title>Draft sequencing of the heterozygous diploid genome of Satsuma (Citrus unshiu Marc.) using a hybrid assembly approach.</title>
        <authorList>
            <person name="Shimizu T."/>
            <person name="Tanizawa Y."/>
            <person name="Mochizuki T."/>
            <person name="Nagasaki H."/>
            <person name="Yoshioka T."/>
            <person name="Toyoda A."/>
            <person name="Fujiyama A."/>
            <person name="Kaminuma E."/>
            <person name="Nakamura Y."/>
        </authorList>
    </citation>
    <scope>NUCLEOTIDE SEQUENCE [LARGE SCALE GENOMIC DNA]</scope>
    <source>
        <strain evidence="3">cv. Miyagawa wase</strain>
    </source>
</reference>
<name>A0A2H5PWR5_CITUN</name>
<gene>
    <name evidence="2" type="ORF">CUMW_172420</name>
</gene>
<keyword evidence="1" id="KW-0812">Transmembrane</keyword>
<evidence type="ECO:0000313" key="3">
    <source>
        <dbReference type="Proteomes" id="UP000236630"/>
    </source>
</evidence>
<comment type="caution">
    <text evidence="2">The sequence shown here is derived from an EMBL/GenBank/DDBJ whole genome shotgun (WGS) entry which is preliminary data.</text>
</comment>
<proteinExistence type="predicted"/>
<organism evidence="2 3">
    <name type="scientific">Citrus unshiu</name>
    <name type="common">Satsuma mandarin</name>
    <name type="synonym">Citrus nobilis var. unshiu</name>
    <dbReference type="NCBI Taxonomy" id="55188"/>
    <lineage>
        <taxon>Eukaryota</taxon>
        <taxon>Viridiplantae</taxon>
        <taxon>Streptophyta</taxon>
        <taxon>Embryophyta</taxon>
        <taxon>Tracheophyta</taxon>
        <taxon>Spermatophyta</taxon>
        <taxon>Magnoliopsida</taxon>
        <taxon>eudicotyledons</taxon>
        <taxon>Gunneridae</taxon>
        <taxon>Pentapetalae</taxon>
        <taxon>rosids</taxon>
        <taxon>malvids</taxon>
        <taxon>Sapindales</taxon>
        <taxon>Rutaceae</taxon>
        <taxon>Aurantioideae</taxon>
        <taxon>Citrus</taxon>
    </lineage>
</organism>
<keyword evidence="3" id="KW-1185">Reference proteome</keyword>
<keyword evidence="1" id="KW-0472">Membrane</keyword>
<feature type="transmembrane region" description="Helical" evidence="1">
    <location>
        <begin position="185"/>
        <end position="204"/>
    </location>
</feature>
<protein>
    <recommendedName>
        <fullName evidence="4">Reverse transcriptase zinc-binding domain-containing protein</fullName>
    </recommendedName>
</protein>
<evidence type="ECO:0000313" key="2">
    <source>
        <dbReference type="EMBL" id="GAY56505.1"/>
    </source>
</evidence>
<sequence>MQTTNLPNGVKSKIDRACKRFIWSGAVSSQKLSMISWNTICQPKINGSLGFKNLDRMNKSLLIKVGWGSISSPSSLWAQVLTTKYGVNLSTLPTELPGMDRHSLTVTWNIGDGTKVRFWLDLWMLKEKPIISEAILPILDNIISGVVADFIDNNGSWRVPPLAQRGHDCVYWASSKNGDFSNYRGGTCLVVVCVIDVVLLWKTYYMFLEIAWLLKASGTLFFGSVGILKVNGPCRMV</sequence>
<feature type="transmembrane region" description="Helical" evidence="1">
    <location>
        <begin position="210"/>
        <end position="228"/>
    </location>
</feature>
<dbReference type="STRING" id="55188.A0A2H5PWR5"/>
<dbReference type="EMBL" id="BDQV01000140">
    <property type="protein sequence ID" value="GAY56505.1"/>
    <property type="molecule type" value="Genomic_DNA"/>
</dbReference>
<evidence type="ECO:0000256" key="1">
    <source>
        <dbReference type="SAM" id="Phobius"/>
    </source>
</evidence>
<dbReference type="PANTHER" id="PTHR33116:SF78">
    <property type="entry name" value="OS12G0587133 PROTEIN"/>
    <property type="match status" value="1"/>
</dbReference>
<evidence type="ECO:0008006" key="4">
    <source>
        <dbReference type="Google" id="ProtNLM"/>
    </source>
</evidence>